<reference evidence="3 4" key="1">
    <citation type="submission" date="2016-02" db="EMBL/GenBank/DDBJ databases">
        <title>Genome analysis of coral dinoflagellate symbionts highlights evolutionary adaptations to a symbiotic lifestyle.</title>
        <authorList>
            <person name="Aranda M."/>
            <person name="Li Y."/>
            <person name="Liew Y.J."/>
            <person name="Baumgarten S."/>
            <person name="Simakov O."/>
            <person name="Wilson M."/>
            <person name="Piel J."/>
            <person name="Ashoor H."/>
            <person name="Bougouffa S."/>
            <person name="Bajic V.B."/>
            <person name="Ryu T."/>
            <person name="Ravasi T."/>
            <person name="Bayer T."/>
            <person name="Micklem G."/>
            <person name="Kim H."/>
            <person name="Bhak J."/>
            <person name="Lajeunesse T.C."/>
            <person name="Voolstra C.R."/>
        </authorList>
    </citation>
    <scope>NUCLEOTIDE SEQUENCE [LARGE SCALE GENOMIC DNA]</scope>
    <source>
        <strain evidence="3 4">CCMP2467</strain>
    </source>
</reference>
<dbReference type="PANTHER" id="PTHR45982:SF1">
    <property type="entry name" value="REGULATOR OF CHROMOSOME CONDENSATION"/>
    <property type="match status" value="1"/>
</dbReference>
<feature type="domain" description="Ubiquitin-like" evidence="2">
    <location>
        <begin position="281"/>
        <end position="346"/>
    </location>
</feature>
<protein>
    <submittedName>
        <fullName evidence="3">Putative E3 ubiquitin-protein ligase HERC1</fullName>
    </submittedName>
</protein>
<gene>
    <name evidence="3" type="primary">HERC1</name>
    <name evidence="3" type="ORF">AK812_SmicGene12303</name>
</gene>
<name>A0A1Q9EB26_SYMMI</name>
<proteinExistence type="predicted"/>
<dbReference type="OrthoDB" id="422657at2759"/>
<dbReference type="InterPro" id="IPR009091">
    <property type="entry name" value="RCC1/BLIP-II"/>
</dbReference>
<dbReference type="EMBL" id="LSRX01000206">
    <property type="protein sequence ID" value="OLQ04602.1"/>
    <property type="molecule type" value="Genomic_DNA"/>
</dbReference>
<sequence length="733" mass="78638">MCSTEGCVVLWQSHIHNSLLELAERAISILHEELPKQTVIDEDAQVAPPESRRFAYDFLLTAANPQKRGLAKEPRPRYRSKSQSSYEEAHLPPSELSKAETQPMKISTLEEVGGVREELPPINSSGARSMVSRDPKHSAQDLRILEAGHYAVKALAKHVDKAKELQKTLRRENRQDERGLALATVLLVAVGCGSLLQPECFDTSRARLSDIGWYTTAPNPWRNSTTAEDMVFDSATRMLPITWERAGFRGSAGAGGETTRRLPPRQTTASLGPIKACIMSMSVHVGLLSGHSCVVDTDAALTVGELRRKVQQKLQIGVSAFVDDSGQLLQEDQSLSEAGLQDGCRVTAAASSVKLLGSRMCKAFALLRPEGSVITWGAAGELCRGEMRNVEHIAASVAAFAAVQEDGKVVCSGEPWAGSDCSSVSEQLRHIKTVRASSTAFAALTELGTVVTWGSKSSGGDSQAVAEQLTGVVDIVSSWSAFAAIREDGSLVTWGDVYRGGDSRPVQKELRNVCHVAGTLMSFAALRKDGSVVTWGEEWSGGDNTAVTDALQGVQTIVASSRAFAAITEHGRVITWGDVDSGGCCNSVQPQLFSICQVCATDRAFAALRTDGRVICWGNAESGGCCDQVQSQLNNIRQMAGSSCAFAALRSDGTVLAWGDPRCGGDSSEVEPHLVDVVQIYASLCAFSALLANGDVITWGQLYHGGGDSASEYHWQRLTDVHSLQVVPDLLRH</sequence>
<dbReference type="SUPFAM" id="SSF54236">
    <property type="entry name" value="Ubiquitin-like"/>
    <property type="match status" value="1"/>
</dbReference>
<comment type="caution">
    <text evidence="3">The sequence shown here is derived from an EMBL/GenBank/DDBJ whole genome shotgun (WGS) entry which is preliminary data.</text>
</comment>
<feature type="region of interest" description="Disordered" evidence="1">
    <location>
        <begin position="66"/>
        <end position="103"/>
    </location>
</feature>
<accession>A0A1Q9EB26</accession>
<dbReference type="CDD" id="cd17039">
    <property type="entry name" value="Ubl_ubiquitin_like"/>
    <property type="match status" value="1"/>
</dbReference>
<evidence type="ECO:0000259" key="2">
    <source>
        <dbReference type="PROSITE" id="PS50053"/>
    </source>
</evidence>
<dbReference type="InterPro" id="IPR000626">
    <property type="entry name" value="Ubiquitin-like_dom"/>
</dbReference>
<dbReference type="PANTHER" id="PTHR45982">
    <property type="entry name" value="REGULATOR OF CHROMOSOME CONDENSATION"/>
    <property type="match status" value="1"/>
</dbReference>
<evidence type="ECO:0000313" key="3">
    <source>
        <dbReference type="EMBL" id="OLQ04602.1"/>
    </source>
</evidence>
<evidence type="ECO:0000256" key="1">
    <source>
        <dbReference type="SAM" id="MobiDB-lite"/>
    </source>
</evidence>
<dbReference type="AlphaFoldDB" id="A0A1Q9EB26"/>
<dbReference type="InterPro" id="IPR029071">
    <property type="entry name" value="Ubiquitin-like_domsf"/>
</dbReference>
<keyword evidence="4" id="KW-1185">Reference proteome</keyword>
<dbReference type="SUPFAM" id="SSF50985">
    <property type="entry name" value="RCC1/BLIP-II"/>
    <property type="match status" value="1"/>
</dbReference>
<organism evidence="3 4">
    <name type="scientific">Symbiodinium microadriaticum</name>
    <name type="common">Dinoflagellate</name>
    <name type="synonym">Zooxanthella microadriatica</name>
    <dbReference type="NCBI Taxonomy" id="2951"/>
    <lineage>
        <taxon>Eukaryota</taxon>
        <taxon>Sar</taxon>
        <taxon>Alveolata</taxon>
        <taxon>Dinophyceae</taxon>
        <taxon>Suessiales</taxon>
        <taxon>Symbiodiniaceae</taxon>
        <taxon>Symbiodinium</taxon>
    </lineage>
</organism>
<dbReference type="Proteomes" id="UP000186817">
    <property type="component" value="Unassembled WGS sequence"/>
</dbReference>
<dbReference type="Gene3D" id="3.10.20.90">
    <property type="entry name" value="Phosphatidylinositol 3-kinase Catalytic Subunit, Chain A, domain 1"/>
    <property type="match status" value="1"/>
</dbReference>
<evidence type="ECO:0000313" key="4">
    <source>
        <dbReference type="Proteomes" id="UP000186817"/>
    </source>
</evidence>
<dbReference type="PROSITE" id="PS50053">
    <property type="entry name" value="UBIQUITIN_2"/>
    <property type="match status" value="1"/>
</dbReference>
<dbReference type="InterPro" id="IPR051553">
    <property type="entry name" value="Ran_GTPase-activating"/>
</dbReference>
<dbReference type="Gene3D" id="2.130.10.30">
    <property type="entry name" value="Regulator of chromosome condensation 1/beta-lactamase-inhibitor protein II"/>
    <property type="match status" value="2"/>
</dbReference>